<accession>A0ABR3TNP3</accession>
<evidence type="ECO:0000313" key="3">
    <source>
        <dbReference type="Proteomes" id="UP001521184"/>
    </source>
</evidence>
<proteinExistence type="predicted"/>
<evidence type="ECO:0000313" key="2">
    <source>
        <dbReference type="EMBL" id="KAL1641147.1"/>
    </source>
</evidence>
<evidence type="ECO:0000256" key="1">
    <source>
        <dbReference type="SAM" id="MobiDB-lite"/>
    </source>
</evidence>
<feature type="region of interest" description="Disordered" evidence="1">
    <location>
        <begin position="106"/>
        <end position="130"/>
    </location>
</feature>
<name>A0ABR3TNP3_9PEZI</name>
<sequence length="130" mass="14192">MATTTATCTTTTAASAGFATGALQVPKHVGATARAHSSDRARSFRRTQYKKSAKARLDELVREITTTRHEREARTPRAHYNSELDESIKLLHDKHAALEIWSQELRCGGGQAAERSRSRSGTRGAESGPE</sequence>
<reference evidence="2 3" key="1">
    <citation type="journal article" date="2023" name="Plant Dis.">
        <title>First Report of Diplodia intermedia Causing Canker and Dieback Diseases on Apple Trees in Canada.</title>
        <authorList>
            <person name="Ellouze W."/>
            <person name="Ilyukhin E."/>
            <person name="Sulman M."/>
            <person name="Ali S."/>
        </authorList>
    </citation>
    <scope>NUCLEOTIDE SEQUENCE [LARGE SCALE GENOMIC DNA]</scope>
    <source>
        <strain evidence="2 3">M45-28</strain>
    </source>
</reference>
<protein>
    <submittedName>
        <fullName evidence="2">Uncharacterized protein</fullName>
    </submittedName>
</protein>
<dbReference type="Proteomes" id="UP001521184">
    <property type="component" value="Unassembled WGS sequence"/>
</dbReference>
<comment type="caution">
    <text evidence="2">The sequence shown here is derived from an EMBL/GenBank/DDBJ whole genome shotgun (WGS) entry which is preliminary data.</text>
</comment>
<organism evidence="2 3">
    <name type="scientific">Diplodia intermedia</name>
    <dbReference type="NCBI Taxonomy" id="856260"/>
    <lineage>
        <taxon>Eukaryota</taxon>
        <taxon>Fungi</taxon>
        <taxon>Dikarya</taxon>
        <taxon>Ascomycota</taxon>
        <taxon>Pezizomycotina</taxon>
        <taxon>Dothideomycetes</taxon>
        <taxon>Dothideomycetes incertae sedis</taxon>
        <taxon>Botryosphaeriales</taxon>
        <taxon>Botryosphaeriaceae</taxon>
        <taxon>Diplodia</taxon>
    </lineage>
</organism>
<keyword evidence="3" id="KW-1185">Reference proteome</keyword>
<dbReference type="EMBL" id="JAKEKT020000042">
    <property type="protein sequence ID" value="KAL1641147.1"/>
    <property type="molecule type" value="Genomic_DNA"/>
</dbReference>
<feature type="region of interest" description="Disordered" evidence="1">
    <location>
        <begin position="30"/>
        <end position="49"/>
    </location>
</feature>
<gene>
    <name evidence="2" type="ORF">SLS58_006255</name>
</gene>